<proteinExistence type="predicted"/>
<dbReference type="EMBL" id="JAACNO010001059">
    <property type="protein sequence ID" value="KAF4143200.1"/>
    <property type="molecule type" value="Genomic_DNA"/>
</dbReference>
<organism evidence="1 2">
    <name type="scientific">Phytophthora infestans</name>
    <name type="common">Potato late blight agent</name>
    <name type="synonym">Botrytis infestans</name>
    <dbReference type="NCBI Taxonomy" id="4787"/>
    <lineage>
        <taxon>Eukaryota</taxon>
        <taxon>Sar</taxon>
        <taxon>Stramenopiles</taxon>
        <taxon>Oomycota</taxon>
        <taxon>Peronosporomycetes</taxon>
        <taxon>Peronosporales</taxon>
        <taxon>Peronosporaceae</taxon>
        <taxon>Phytophthora</taxon>
    </lineage>
</organism>
<evidence type="ECO:0000313" key="1">
    <source>
        <dbReference type="EMBL" id="KAF4143200.1"/>
    </source>
</evidence>
<feature type="non-terminal residue" evidence="1">
    <location>
        <position position="1"/>
    </location>
</feature>
<name>A0A8S9UR92_PHYIN</name>
<sequence length="96" mass="10608">SRIEEQAELLSPTVRWLHQNASSAGIKLGFYFIGIKKCYKGAPHKALDKVSSTYVGNPMYTMCWADRGLKTIVSSRGTTPSGSDIVRPLHGLIKRD</sequence>
<accession>A0A8S9UR92</accession>
<dbReference type="Proteomes" id="UP000704712">
    <property type="component" value="Unassembled WGS sequence"/>
</dbReference>
<protein>
    <submittedName>
        <fullName evidence="1">Uncharacterized protein</fullName>
    </submittedName>
</protein>
<dbReference type="AlphaFoldDB" id="A0A8S9UR92"/>
<evidence type="ECO:0000313" key="2">
    <source>
        <dbReference type="Proteomes" id="UP000704712"/>
    </source>
</evidence>
<comment type="caution">
    <text evidence="1">The sequence shown here is derived from an EMBL/GenBank/DDBJ whole genome shotgun (WGS) entry which is preliminary data.</text>
</comment>
<gene>
    <name evidence="1" type="ORF">GN958_ATG07561</name>
</gene>
<reference evidence="1" key="1">
    <citation type="submission" date="2020-03" db="EMBL/GenBank/DDBJ databases">
        <title>Hybrid Assembly of Korean Phytophthora infestans isolates.</title>
        <authorList>
            <person name="Prokchorchik M."/>
            <person name="Lee Y."/>
            <person name="Seo J."/>
            <person name="Cho J.-H."/>
            <person name="Park Y.-E."/>
            <person name="Jang D.-C."/>
            <person name="Im J.-S."/>
            <person name="Choi J.-G."/>
            <person name="Park H.-J."/>
            <person name="Lee G.-B."/>
            <person name="Lee Y.-G."/>
            <person name="Hong S.-Y."/>
            <person name="Cho K."/>
            <person name="Sohn K.H."/>
        </authorList>
    </citation>
    <scope>NUCLEOTIDE SEQUENCE</scope>
    <source>
        <strain evidence="1">KR_2_A2</strain>
    </source>
</reference>
<feature type="non-terminal residue" evidence="1">
    <location>
        <position position="96"/>
    </location>
</feature>